<keyword evidence="2" id="KW-0805">Transcription regulation</keyword>
<evidence type="ECO:0000313" key="5">
    <source>
        <dbReference type="EMBL" id="TQV89702.1"/>
    </source>
</evidence>
<name>A0A545UJQ9_9GAMM</name>
<sequence>MVIIPMFNRQVKLSDLQLMVMKVLWEQGKLSVSEVHRLLNEQKELALTTVATLLKRMHEKGVVDFEKAGRQHLYFPLVSEEEVKTSMLSNILANLFDGNPTELVHHLVGQSEVDEEELGKIKAILSSEGATKEGGKGNE</sequence>
<reference evidence="5 6" key="1">
    <citation type="submission" date="2019-07" db="EMBL/GenBank/DDBJ databases">
        <title>Draft genome for Aliikangiella sp. M105.</title>
        <authorList>
            <person name="Wang G."/>
        </authorList>
    </citation>
    <scope>NUCLEOTIDE SEQUENCE [LARGE SCALE GENOMIC DNA]</scope>
    <source>
        <strain evidence="5 6">M105</strain>
    </source>
</reference>
<dbReference type="GO" id="GO:0003677">
    <property type="term" value="F:DNA binding"/>
    <property type="evidence" value="ECO:0007669"/>
    <property type="project" value="UniProtKB-KW"/>
</dbReference>
<gene>
    <name evidence="5" type="ORF">FLL46_02130</name>
</gene>
<dbReference type="AlphaFoldDB" id="A0A545UJQ9"/>
<protein>
    <submittedName>
        <fullName evidence="5">BlaI/MecI/CopY family transcriptional regulator</fullName>
    </submittedName>
</protein>
<accession>A0A545UJQ9</accession>
<comment type="similarity">
    <text evidence="1">Belongs to the BlaI transcriptional regulatory family.</text>
</comment>
<dbReference type="Proteomes" id="UP000315439">
    <property type="component" value="Unassembled WGS sequence"/>
</dbReference>
<evidence type="ECO:0000256" key="2">
    <source>
        <dbReference type="ARBA" id="ARBA00023015"/>
    </source>
</evidence>
<dbReference type="GO" id="GO:0045892">
    <property type="term" value="P:negative regulation of DNA-templated transcription"/>
    <property type="evidence" value="ECO:0007669"/>
    <property type="project" value="InterPro"/>
</dbReference>
<dbReference type="SUPFAM" id="SSF46785">
    <property type="entry name" value="Winged helix' DNA-binding domain"/>
    <property type="match status" value="1"/>
</dbReference>
<proteinExistence type="inferred from homology"/>
<keyword evidence="3" id="KW-0238">DNA-binding</keyword>
<dbReference type="OrthoDB" id="9806864at2"/>
<evidence type="ECO:0000256" key="1">
    <source>
        <dbReference type="ARBA" id="ARBA00011046"/>
    </source>
</evidence>
<dbReference type="InterPro" id="IPR036390">
    <property type="entry name" value="WH_DNA-bd_sf"/>
</dbReference>
<organism evidence="5 6">
    <name type="scientific">Aliikangiella coralliicola</name>
    <dbReference type="NCBI Taxonomy" id="2592383"/>
    <lineage>
        <taxon>Bacteria</taxon>
        <taxon>Pseudomonadati</taxon>
        <taxon>Pseudomonadota</taxon>
        <taxon>Gammaproteobacteria</taxon>
        <taxon>Oceanospirillales</taxon>
        <taxon>Pleioneaceae</taxon>
        <taxon>Aliikangiella</taxon>
    </lineage>
</organism>
<evidence type="ECO:0000256" key="3">
    <source>
        <dbReference type="ARBA" id="ARBA00023125"/>
    </source>
</evidence>
<keyword evidence="6" id="KW-1185">Reference proteome</keyword>
<dbReference type="Gene3D" id="1.10.4040.10">
    <property type="entry name" value="Penicillinase repressor domain"/>
    <property type="match status" value="1"/>
</dbReference>
<dbReference type="Gene3D" id="1.10.10.10">
    <property type="entry name" value="Winged helix-like DNA-binding domain superfamily/Winged helix DNA-binding domain"/>
    <property type="match status" value="1"/>
</dbReference>
<dbReference type="InterPro" id="IPR036388">
    <property type="entry name" value="WH-like_DNA-bd_sf"/>
</dbReference>
<evidence type="ECO:0000313" key="6">
    <source>
        <dbReference type="Proteomes" id="UP000315439"/>
    </source>
</evidence>
<dbReference type="InterPro" id="IPR005650">
    <property type="entry name" value="BlaI_family"/>
</dbReference>
<dbReference type="EMBL" id="VIKS01000001">
    <property type="protein sequence ID" value="TQV89702.1"/>
    <property type="molecule type" value="Genomic_DNA"/>
</dbReference>
<comment type="caution">
    <text evidence="5">The sequence shown here is derived from an EMBL/GenBank/DDBJ whole genome shotgun (WGS) entry which is preliminary data.</text>
</comment>
<dbReference type="PIRSF" id="PIRSF019455">
    <property type="entry name" value="CopR_AtkY"/>
    <property type="match status" value="1"/>
</dbReference>
<dbReference type="Pfam" id="PF03965">
    <property type="entry name" value="Penicillinase_R"/>
    <property type="match status" value="1"/>
</dbReference>
<evidence type="ECO:0000256" key="4">
    <source>
        <dbReference type="ARBA" id="ARBA00023163"/>
    </source>
</evidence>
<keyword evidence="4" id="KW-0804">Transcription</keyword>